<feature type="compositionally biased region" description="Polar residues" evidence="2">
    <location>
        <begin position="783"/>
        <end position="822"/>
    </location>
</feature>
<name>A0A9N8KAL2_9PEZI</name>
<feature type="compositionally biased region" description="Polar residues" evidence="2">
    <location>
        <begin position="263"/>
        <end position="273"/>
    </location>
</feature>
<feature type="domain" description="Transcription factor tau subunit sfc3/Tfc3 C-terminal" evidence="4">
    <location>
        <begin position="1670"/>
        <end position="2090"/>
    </location>
</feature>
<feature type="compositionally biased region" description="Acidic residues" evidence="2">
    <location>
        <begin position="1100"/>
        <end position="1112"/>
    </location>
</feature>
<dbReference type="Gene3D" id="3.40.50.720">
    <property type="entry name" value="NAD(P)-binding Rossmann-like Domain"/>
    <property type="match status" value="1"/>
</dbReference>
<feature type="region of interest" description="Disordered" evidence="2">
    <location>
        <begin position="241"/>
        <end position="273"/>
    </location>
</feature>
<proteinExistence type="predicted"/>
<evidence type="ECO:0000313" key="6">
    <source>
        <dbReference type="Proteomes" id="UP000714618"/>
    </source>
</evidence>
<feature type="domain" description="B-block binding subunit of TFIIIC" evidence="3">
    <location>
        <begin position="350"/>
        <end position="416"/>
    </location>
</feature>
<evidence type="ECO:0000313" key="5">
    <source>
        <dbReference type="EMBL" id="CAD0100285.1"/>
    </source>
</evidence>
<dbReference type="EMBL" id="CAIJEO010000011">
    <property type="protein sequence ID" value="CAD0100285.1"/>
    <property type="molecule type" value="Genomic_DNA"/>
</dbReference>
<dbReference type="InterPro" id="IPR035625">
    <property type="entry name" value="Tfc3-like_eWH"/>
</dbReference>
<dbReference type="Pfam" id="PF20222">
    <property type="entry name" value="DUF6581"/>
    <property type="match status" value="1"/>
</dbReference>
<organism evidence="5 6">
    <name type="scientific">Aureobasidium mustum</name>
    <dbReference type="NCBI Taxonomy" id="2773714"/>
    <lineage>
        <taxon>Eukaryota</taxon>
        <taxon>Fungi</taxon>
        <taxon>Dikarya</taxon>
        <taxon>Ascomycota</taxon>
        <taxon>Pezizomycotina</taxon>
        <taxon>Dothideomycetes</taxon>
        <taxon>Dothideomycetidae</taxon>
        <taxon>Dothideales</taxon>
        <taxon>Saccotheciaceae</taxon>
        <taxon>Aureobasidium</taxon>
    </lineage>
</organism>
<feature type="compositionally biased region" description="Acidic residues" evidence="2">
    <location>
        <begin position="241"/>
        <end position="253"/>
    </location>
</feature>
<feature type="region of interest" description="Disordered" evidence="2">
    <location>
        <begin position="677"/>
        <end position="722"/>
    </location>
</feature>
<dbReference type="PANTHER" id="PTHR47534">
    <property type="entry name" value="YALI0E05731P"/>
    <property type="match status" value="1"/>
</dbReference>
<feature type="compositionally biased region" description="Polar residues" evidence="2">
    <location>
        <begin position="928"/>
        <end position="942"/>
    </location>
</feature>
<evidence type="ECO:0000256" key="2">
    <source>
        <dbReference type="SAM" id="MobiDB-lite"/>
    </source>
</evidence>
<feature type="compositionally biased region" description="Low complexity" evidence="2">
    <location>
        <begin position="1113"/>
        <end position="1130"/>
    </location>
</feature>
<protein>
    <submittedName>
        <fullName evidence="5">Uncharacterized protein</fullName>
    </submittedName>
</protein>
<dbReference type="PANTHER" id="PTHR47534:SF3">
    <property type="entry name" value="ALCOHOL DEHYDROGENASE-LIKE C-TERMINAL DOMAIN-CONTAINING PROTEIN"/>
    <property type="match status" value="1"/>
</dbReference>
<dbReference type="GO" id="GO:0016491">
    <property type="term" value="F:oxidoreductase activity"/>
    <property type="evidence" value="ECO:0007669"/>
    <property type="project" value="UniProtKB-KW"/>
</dbReference>
<evidence type="ECO:0000259" key="4">
    <source>
        <dbReference type="Pfam" id="PF20222"/>
    </source>
</evidence>
<feature type="region of interest" description="Disordered" evidence="2">
    <location>
        <begin position="764"/>
        <end position="831"/>
    </location>
</feature>
<feature type="compositionally biased region" description="Polar residues" evidence="2">
    <location>
        <begin position="1141"/>
        <end position="1151"/>
    </location>
</feature>
<dbReference type="OrthoDB" id="5403573at2759"/>
<keyword evidence="6" id="KW-1185">Reference proteome</keyword>
<reference evidence="5" key="1">
    <citation type="submission" date="2020-06" db="EMBL/GenBank/DDBJ databases">
        <authorList>
            <person name="Onetto C."/>
        </authorList>
    </citation>
    <scope>NUCLEOTIDE SEQUENCE</scope>
</reference>
<evidence type="ECO:0000259" key="3">
    <source>
        <dbReference type="Pfam" id="PF04182"/>
    </source>
</evidence>
<evidence type="ECO:0000256" key="1">
    <source>
        <dbReference type="ARBA" id="ARBA00023002"/>
    </source>
</evidence>
<feature type="region of interest" description="Disordered" evidence="2">
    <location>
        <begin position="893"/>
        <end position="980"/>
    </location>
</feature>
<accession>A0A9N8KAL2</accession>
<feature type="compositionally biased region" description="Polar residues" evidence="2">
    <location>
        <begin position="1034"/>
        <end position="1056"/>
    </location>
</feature>
<dbReference type="InterPro" id="IPR052228">
    <property type="entry name" value="Sec_Metab_Biosynth_Oxidored"/>
</dbReference>
<feature type="compositionally biased region" description="Basic residues" evidence="2">
    <location>
        <begin position="963"/>
        <end position="976"/>
    </location>
</feature>
<dbReference type="InterPro" id="IPR007309">
    <property type="entry name" value="TFIIIC_Bblock-bd"/>
</dbReference>
<dbReference type="CDD" id="cd16169">
    <property type="entry name" value="Tau138_eWH"/>
    <property type="match status" value="1"/>
</dbReference>
<feature type="region of interest" description="Disordered" evidence="2">
    <location>
        <begin position="1012"/>
        <end position="1189"/>
    </location>
</feature>
<dbReference type="InterPro" id="IPR046488">
    <property type="entry name" value="Sfc3/Tfc3_C"/>
</dbReference>
<keyword evidence="1" id="KW-0560">Oxidoreductase</keyword>
<sequence length="2144" mass="238975">MSVDEGAGWTPPAANVTTPTSLIFSENKGMVSLGTIRKSNLEASNLENLVAVFETPEGLDHKMAVNYYSRVRFTQNLMPELTTAGKNHELSRVLTVLAAGSEADIDMDDMDLQKNYTLHACLSHCVMMTDFMMEEFAKRYPQTSFSHSYPGTVKSGITNQLTGPIRLGVKVLYSVMTPWILNFRESGERHLFQITSSMYKAKEGAAGIPPEGGLDIAVGLTVTALSAAFIEFNNNNAVEEDAAKDEDNADDGDLLFSLKPPGANSTATSQASDPQHLEKLWTWLVDHPDVTVNETASATDDPYGRSTEVDPSNPLAPVFAAHAKERLYTTEHRIWHALTDHDVDWKRIPKLEFHCLQVIAAAGREGVLQPDVTRITGQDKRSVPKRTDSLATKGYITKEMCLGGGIKTSLLRLKKLVLEPTSTFYTIKAKAGKGEGSTRRMINYEQWFSEVMTTLKKHDGLIAYEDLRKEMGIHGSRWETRALHRCIKRLEKAGCVQRLRARLEGARPRQAKKQAEGVTPAYEHRYEIDPEAPTEKVDAEKTEHDPENVFWVRCIKLMREPVEKDLEAFTSTIKSGKVGKAVEDQESDAEADADEDDDYVEIDAAALDGLGKMTELTRRKMVDNGEANWEAIDVKPSEIQRKPDLDDWGFPKVKPSTMVGHDGTHNMAACKSVLVRSKSKPKRPMWEKKAATPAEVPSSAAQPAQSVEDRDEATPATTRPSTTKKKVYKVMFKMNPKRVEAELKEWKVRSQKLAVSKAKAELGLDVKTDVPQPKKPSEEATHAESSSMNEQLGQQTGQDGNAGSNQSLDQPEMQASTSTDATLTEKMPNSELDKRVAEIELEILNMAKPGVYINPPGSGQLKNDVVQPKGRPSRYLIGVFKSEKLKTLPWFTEEDSDRLSSQAATPEPSLAGSQPATPTSGAVDRQSESAQTDDIPLNSTTPAPAESPMPTELGKPKEEIIIKRGRRIQVQRQGKRKAYEPLRHKVAKKLAVEQAVDDGKWRPLTELEAYNSQLMESPPSTPSSSRRAVPIPETPSSAVSQLSFDTPESVAGSSDISPEDITAVDLLLQRADSLPYEPEEGSEAATEERQASTGAADSDVQMEDADAAENVEQETSASATPAQSAAQEPEVSQVQAVEPKQAQSTHVTDSQKILAPFFRRASKRPDAPAPPVEEVAESAGSPSTPAPYNPFAKIEPKTAATAARFASRAKAPQKVGVGRSGGIVSYNRNRVLLEIVHQNGGIFGGDRELYYPFVTVWDREFQRRPDRHTLDRVLAGLIEEGRLKREPFSFSASDGKIFTKTLVMEPHIDPDGPEAQALKQKIIECHPMTYVPEGIEVLPELRLRIEHDLRGGKGIPDVHNPNSSFIYDPTAVVTRIAGPQKVQLGMTEARMKKGVTARRHRREEEERRQQRYIQAQMEEDIDNAVAALTTDFQLDSYQHDPSRAIVDRGPRGRGRLAKLQRWGPEEQIIPRRALGLLTTTGRDDQLEAEQNSRDAVAAADFGVLKPQLIPTIPSREVPTAPKVRFDIPHEPSLVQMLQQKQSGTFSVIDALSMTAPYQRFHRQSGTFSTDPVVITTSSQHSQYGFVGQQMQIPRSLADIFKQAGEEASLLELPTESPHVGYEIPRFAAVGVTRLPRLHSARPRPAPRPQPEYRSYGAKAILPRSSRTGIFSMSEKEEQRLIYAVVVVKTLTGGLEQIVNWGLVHQVFHYKFDPNYCRHRWVFLRPKLGGTADKLQVEFQKLFLEAYESGEIPGIDFVEPEKYDWLGIVEWAERRLSQTNPLNGLPELPKSRQTLDKRFDVRHATEVYNIPREDFWVANVTHLRREELANSWTFARPLAGATEPVQDDDDLMLALSWVRANVITPDPVYDSNKAHEKLIKIEQLLPQALDHLLGAKIIRMENKGRQIPGRNYDISDSVLTMFKRQWDVRYLKKTAAFKKTIDEAFANDGKLTISYQATDAEMTAMTNLVAAGRAKVVPLLPEVNHTMGAPYPRLTKWGFTEGNYKTVHMDKSRLHFLLELHPTSTYVSGIPIAPIPSPPLSKQFPGELGPRLPIWTDIHGNVIKDYWQMTVMATLWLLAFRPGLKIEEICKSAYKGKLWEWEMEMFLAWAESAGLAKRLRYGGDDGPEADGWVVQEWWWLAFATD</sequence>
<dbReference type="Pfam" id="PF04182">
    <property type="entry name" value="B-block_TFIIIC"/>
    <property type="match status" value="1"/>
</dbReference>
<comment type="caution">
    <text evidence="5">The sequence shown here is derived from an EMBL/GenBank/DDBJ whole genome shotgun (WGS) entry which is preliminary data.</text>
</comment>
<feature type="compositionally biased region" description="Polar residues" evidence="2">
    <location>
        <begin position="911"/>
        <end position="920"/>
    </location>
</feature>
<dbReference type="Proteomes" id="UP000714618">
    <property type="component" value="Unassembled WGS sequence"/>
</dbReference>
<gene>
    <name evidence="5" type="ORF">AWRI4233_LOCUS9110</name>
</gene>